<keyword evidence="4" id="KW-1185">Reference proteome</keyword>
<dbReference type="SUPFAM" id="SSF52833">
    <property type="entry name" value="Thioredoxin-like"/>
    <property type="match status" value="1"/>
</dbReference>
<dbReference type="PANTHER" id="PTHR42852:SF13">
    <property type="entry name" value="PROTEIN DIPZ"/>
    <property type="match status" value="1"/>
</dbReference>
<feature type="signal peptide" evidence="1">
    <location>
        <begin position="1"/>
        <end position="18"/>
    </location>
</feature>
<comment type="caution">
    <text evidence="3">The sequence shown here is derived from an EMBL/GenBank/DDBJ whole genome shotgun (WGS) entry which is preliminary data.</text>
</comment>
<evidence type="ECO:0000256" key="1">
    <source>
        <dbReference type="SAM" id="SignalP"/>
    </source>
</evidence>
<gene>
    <name evidence="3" type="ORF">LV89_04581</name>
</gene>
<dbReference type="Gene3D" id="3.40.30.10">
    <property type="entry name" value="Glutaredoxin"/>
    <property type="match status" value="1"/>
</dbReference>
<protein>
    <submittedName>
        <fullName evidence="3">Peroxiredoxin</fullName>
    </submittedName>
</protein>
<dbReference type="GO" id="GO:0016491">
    <property type="term" value="F:oxidoreductase activity"/>
    <property type="evidence" value="ECO:0007669"/>
    <property type="project" value="InterPro"/>
</dbReference>
<dbReference type="OrthoDB" id="1118217at2"/>
<sequence>MKKLLIIAFVILTNSVFAQTFMAQTDPPTLGNVCPDFTMSVITSNGNEKNISLKELRGKIVVIEFWATYCSPCIPSLKHFDRLQAQFGNAVKFVAISEENRDKVDAFIAKRNFKNLSFAMDWGRKLNDMFYHHFIPHTVVIDQTGVVRAFTSPDEVDQFVIGKMINREPVKFTMKHEYQEASYSQSASSSNTVYSSDGEPIIVHKPKSQTYKIELSNFKEGLTTEFIKESSSEYRFVNCPISLMYQILYDQKTSRVILEVADKNKYSFEPQNMFCLDLNIPEFIGKSIREVGVQQLESLFPLKSKVETRNQKVFALQKSDIGGAIASKDSLGITQKGLTIKDLMNYFESNPQLVDNLPVINESGLDDATVIDLDWFQNYHDSIENRLRTLGLHGEVKMVDIPCLILYEQQLVTKNE</sequence>
<dbReference type="InterPro" id="IPR013766">
    <property type="entry name" value="Thioredoxin_domain"/>
</dbReference>
<feature type="chain" id="PRO_5016285892" evidence="1">
    <location>
        <begin position="19"/>
        <end position="416"/>
    </location>
</feature>
<dbReference type="Pfam" id="PF00578">
    <property type="entry name" value="AhpC-TSA"/>
    <property type="match status" value="1"/>
</dbReference>
<accession>A0A316DFH4</accession>
<dbReference type="Proteomes" id="UP000245489">
    <property type="component" value="Unassembled WGS sequence"/>
</dbReference>
<keyword evidence="1" id="KW-0732">Signal</keyword>
<dbReference type="PROSITE" id="PS51352">
    <property type="entry name" value="THIOREDOXIN_2"/>
    <property type="match status" value="1"/>
</dbReference>
<dbReference type="RefSeq" id="WP_109745229.1">
    <property type="nucleotide sequence ID" value="NZ_QGGO01000039.1"/>
</dbReference>
<dbReference type="GO" id="GO:0016209">
    <property type="term" value="F:antioxidant activity"/>
    <property type="evidence" value="ECO:0007669"/>
    <property type="project" value="InterPro"/>
</dbReference>
<dbReference type="InterPro" id="IPR050553">
    <property type="entry name" value="Thioredoxin_ResA/DsbE_sf"/>
</dbReference>
<dbReference type="CDD" id="cd02966">
    <property type="entry name" value="TlpA_like_family"/>
    <property type="match status" value="1"/>
</dbReference>
<name>A0A316DFH4_9BACT</name>
<feature type="domain" description="Thioredoxin" evidence="2">
    <location>
        <begin position="28"/>
        <end position="170"/>
    </location>
</feature>
<proteinExistence type="predicted"/>
<dbReference type="AlphaFoldDB" id="A0A316DFH4"/>
<dbReference type="PANTHER" id="PTHR42852">
    <property type="entry name" value="THIOL:DISULFIDE INTERCHANGE PROTEIN DSBE"/>
    <property type="match status" value="1"/>
</dbReference>
<reference evidence="3 4" key="1">
    <citation type="submission" date="2018-05" db="EMBL/GenBank/DDBJ databases">
        <title>Genomic Encyclopedia of Archaeal and Bacterial Type Strains, Phase II (KMG-II): from individual species to whole genera.</title>
        <authorList>
            <person name="Goeker M."/>
        </authorList>
    </citation>
    <scope>NUCLEOTIDE SEQUENCE [LARGE SCALE GENOMIC DNA]</scope>
    <source>
        <strain evidence="3 4">DSM 22214</strain>
    </source>
</reference>
<dbReference type="EMBL" id="QGGO01000039">
    <property type="protein sequence ID" value="PWK17027.1"/>
    <property type="molecule type" value="Genomic_DNA"/>
</dbReference>
<evidence type="ECO:0000313" key="4">
    <source>
        <dbReference type="Proteomes" id="UP000245489"/>
    </source>
</evidence>
<evidence type="ECO:0000313" key="3">
    <source>
        <dbReference type="EMBL" id="PWK17027.1"/>
    </source>
</evidence>
<dbReference type="InterPro" id="IPR000866">
    <property type="entry name" value="AhpC/TSA"/>
</dbReference>
<evidence type="ECO:0000259" key="2">
    <source>
        <dbReference type="PROSITE" id="PS51352"/>
    </source>
</evidence>
<dbReference type="InterPro" id="IPR036249">
    <property type="entry name" value="Thioredoxin-like_sf"/>
</dbReference>
<organism evidence="3 4">
    <name type="scientific">Arcicella aurantiaca</name>
    <dbReference type="NCBI Taxonomy" id="591202"/>
    <lineage>
        <taxon>Bacteria</taxon>
        <taxon>Pseudomonadati</taxon>
        <taxon>Bacteroidota</taxon>
        <taxon>Cytophagia</taxon>
        <taxon>Cytophagales</taxon>
        <taxon>Flectobacillaceae</taxon>
        <taxon>Arcicella</taxon>
    </lineage>
</organism>